<evidence type="ECO:0000313" key="3">
    <source>
        <dbReference type="EMBL" id="CAL4788124.1"/>
    </source>
</evidence>
<reference evidence="3 4" key="2">
    <citation type="submission" date="2024-05" db="EMBL/GenBank/DDBJ databases">
        <authorList>
            <person name="Chen Y."/>
            <person name="Shah S."/>
            <person name="Dougan E. K."/>
            <person name="Thang M."/>
            <person name="Chan C."/>
        </authorList>
    </citation>
    <scope>NUCLEOTIDE SEQUENCE [LARGE SCALE GENOMIC DNA]</scope>
</reference>
<reference evidence="2" key="1">
    <citation type="submission" date="2022-10" db="EMBL/GenBank/DDBJ databases">
        <authorList>
            <person name="Chen Y."/>
            <person name="Dougan E. K."/>
            <person name="Chan C."/>
            <person name="Rhodes N."/>
            <person name="Thang M."/>
        </authorList>
    </citation>
    <scope>NUCLEOTIDE SEQUENCE</scope>
</reference>
<dbReference type="Pfam" id="PF03749">
    <property type="entry name" value="SfsA"/>
    <property type="match status" value="1"/>
</dbReference>
<keyword evidence="4" id="KW-1185">Reference proteome</keyword>
<dbReference type="PANTHER" id="PTHR30545">
    <property type="entry name" value="SUGAR FERMENTATION STIMULATION PROTEIN A"/>
    <property type="match status" value="1"/>
</dbReference>
<dbReference type="AlphaFoldDB" id="A0A9P1D1B3"/>
<evidence type="ECO:0000313" key="4">
    <source>
        <dbReference type="Proteomes" id="UP001152797"/>
    </source>
</evidence>
<dbReference type="PANTHER" id="PTHR30545:SF2">
    <property type="entry name" value="SUGAR FERMENTATION STIMULATION PROTEIN A"/>
    <property type="match status" value="1"/>
</dbReference>
<dbReference type="OrthoDB" id="199134at2759"/>
<dbReference type="InterPro" id="IPR005224">
    <property type="entry name" value="SfsA"/>
</dbReference>
<evidence type="ECO:0000259" key="1">
    <source>
        <dbReference type="Pfam" id="PF03749"/>
    </source>
</evidence>
<dbReference type="Gene3D" id="3.40.1350.60">
    <property type="match status" value="1"/>
</dbReference>
<comment type="caution">
    <text evidence="2">The sequence shown here is derived from an EMBL/GenBank/DDBJ whole genome shotgun (WGS) entry which is preliminary data.</text>
</comment>
<sequence>MVYPDGHGYFPDSVSTRASRHVKELEALVKDGKQCTVMFVVQREDLRGKVRPSAFHDPKFAEACRQAASVGVRFRALLVSCSLAGLTVEREVAVDLAEYDLRPIAGWVAENRDATGWIRSASQRRVANGPFPHEVAKPRRRSKDCFPMALKEQAEQEICFDLC</sequence>
<dbReference type="InterPro" id="IPR040452">
    <property type="entry name" value="SfsA_C"/>
</dbReference>
<feature type="domain" description="Sugar fermentation stimulation protein C-terminal" evidence="1">
    <location>
        <begin position="6"/>
        <end position="81"/>
    </location>
</feature>
<dbReference type="EMBL" id="CAMXCT030002842">
    <property type="protein sequence ID" value="CAL4788124.1"/>
    <property type="molecule type" value="Genomic_DNA"/>
</dbReference>
<accession>A0A9P1D1B3</accession>
<name>A0A9P1D1B3_9DINO</name>
<proteinExistence type="predicted"/>
<gene>
    <name evidence="2" type="ORF">C1SCF055_LOCUS26902</name>
</gene>
<organism evidence="2">
    <name type="scientific">Cladocopium goreaui</name>
    <dbReference type="NCBI Taxonomy" id="2562237"/>
    <lineage>
        <taxon>Eukaryota</taxon>
        <taxon>Sar</taxon>
        <taxon>Alveolata</taxon>
        <taxon>Dinophyceae</taxon>
        <taxon>Suessiales</taxon>
        <taxon>Symbiodiniaceae</taxon>
        <taxon>Cladocopium</taxon>
    </lineage>
</organism>
<dbReference type="EMBL" id="CAMXCT010002842">
    <property type="protein sequence ID" value="CAI4000812.1"/>
    <property type="molecule type" value="Genomic_DNA"/>
</dbReference>
<dbReference type="GO" id="GO:0003677">
    <property type="term" value="F:DNA binding"/>
    <property type="evidence" value="ECO:0007669"/>
    <property type="project" value="InterPro"/>
</dbReference>
<dbReference type="Proteomes" id="UP001152797">
    <property type="component" value="Unassembled WGS sequence"/>
</dbReference>
<evidence type="ECO:0000313" key="2">
    <source>
        <dbReference type="EMBL" id="CAI4000812.1"/>
    </source>
</evidence>
<protein>
    <submittedName>
        <fullName evidence="3">Sugar fermentation stimulation protein homolog</fullName>
    </submittedName>
</protein>
<dbReference type="EMBL" id="CAMXCT020002842">
    <property type="protein sequence ID" value="CAL1154187.1"/>
    <property type="molecule type" value="Genomic_DNA"/>
</dbReference>